<evidence type="ECO:0000313" key="4">
    <source>
        <dbReference type="Proteomes" id="UP001290861"/>
    </source>
</evidence>
<feature type="compositionally biased region" description="Basic and acidic residues" evidence="1">
    <location>
        <begin position="63"/>
        <end position="77"/>
    </location>
</feature>
<evidence type="ECO:0000256" key="2">
    <source>
        <dbReference type="SAM" id="Phobius"/>
    </source>
</evidence>
<name>A0ABU5MYM1_9BACT</name>
<reference evidence="3 4" key="1">
    <citation type="journal article" date="2024" name="Appl. Environ. Microbiol.">
        <title>Pontiella agarivorans sp. nov., a novel marine anaerobic bacterium capable of degrading macroalgal polysaccharides and fixing nitrogen.</title>
        <authorList>
            <person name="Liu N."/>
            <person name="Kivenson V."/>
            <person name="Peng X."/>
            <person name="Cui Z."/>
            <person name="Lankiewicz T.S."/>
            <person name="Gosselin K.M."/>
            <person name="English C.J."/>
            <person name="Blair E.M."/>
            <person name="O'Malley M.A."/>
            <person name="Valentine D.L."/>
        </authorList>
    </citation>
    <scope>NUCLEOTIDE SEQUENCE [LARGE SCALE GENOMIC DNA]</scope>
    <source>
        <strain evidence="3 4">NLcol2</strain>
    </source>
</reference>
<dbReference type="PROSITE" id="PS51257">
    <property type="entry name" value="PROKAR_LIPOPROTEIN"/>
    <property type="match status" value="1"/>
</dbReference>
<dbReference type="EMBL" id="JARVCO010000010">
    <property type="protein sequence ID" value="MDZ8119287.1"/>
    <property type="molecule type" value="Genomic_DNA"/>
</dbReference>
<keyword evidence="2" id="KW-0812">Transmembrane</keyword>
<evidence type="ECO:0000256" key="1">
    <source>
        <dbReference type="SAM" id="MobiDB-lite"/>
    </source>
</evidence>
<accession>A0ABU5MYM1</accession>
<dbReference type="Proteomes" id="UP001290861">
    <property type="component" value="Unassembled WGS sequence"/>
</dbReference>
<dbReference type="RefSeq" id="WP_322609071.1">
    <property type="nucleotide sequence ID" value="NZ_JARVCO010000010.1"/>
</dbReference>
<sequence length="77" mass="8299">MHGLFRQYALLGVVIIISVGCMVAAIHTFLTISGPQEETPIFDNRGMFEPKADPAPPGGEPGLKWDTDRSADEDGLT</sequence>
<keyword evidence="4" id="KW-1185">Reference proteome</keyword>
<evidence type="ECO:0000313" key="3">
    <source>
        <dbReference type="EMBL" id="MDZ8119287.1"/>
    </source>
</evidence>
<keyword evidence="2" id="KW-0472">Membrane</keyword>
<proteinExistence type="predicted"/>
<gene>
    <name evidence="3" type="ORF">P9H32_11695</name>
</gene>
<feature type="transmembrane region" description="Helical" evidence="2">
    <location>
        <begin position="7"/>
        <end position="30"/>
    </location>
</feature>
<protein>
    <submittedName>
        <fullName evidence="3">Uncharacterized protein</fullName>
    </submittedName>
</protein>
<organism evidence="3 4">
    <name type="scientific">Pontiella agarivorans</name>
    <dbReference type="NCBI Taxonomy" id="3038953"/>
    <lineage>
        <taxon>Bacteria</taxon>
        <taxon>Pseudomonadati</taxon>
        <taxon>Kiritimatiellota</taxon>
        <taxon>Kiritimatiellia</taxon>
        <taxon>Kiritimatiellales</taxon>
        <taxon>Pontiellaceae</taxon>
        <taxon>Pontiella</taxon>
    </lineage>
</organism>
<keyword evidence="2" id="KW-1133">Transmembrane helix</keyword>
<feature type="region of interest" description="Disordered" evidence="1">
    <location>
        <begin position="41"/>
        <end position="77"/>
    </location>
</feature>
<comment type="caution">
    <text evidence="3">The sequence shown here is derived from an EMBL/GenBank/DDBJ whole genome shotgun (WGS) entry which is preliminary data.</text>
</comment>